<dbReference type="PROSITE" id="PS51186">
    <property type="entry name" value="GNAT"/>
    <property type="match status" value="1"/>
</dbReference>
<dbReference type="Proteomes" id="UP000245433">
    <property type="component" value="Unassembled WGS sequence"/>
</dbReference>
<evidence type="ECO:0000259" key="3">
    <source>
        <dbReference type="PROSITE" id="PS51186"/>
    </source>
</evidence>
<dbReference type="GO" id="GO:0016747">
    <property type="term" value="F:acyltransferase activity, transferring groups other than amino-acyl groups"/>
    <property type="evidence" value="ECO:0007669"/>
    <property type="project" value="InterPro"/>
</dbReference>
<dbReference type="RefSeq" id="WP_089938711.1">
    <property type="nucleotide sequence ID" value="NZ_CAKOEX010000004.1"/>
</dbReference>
<keyword evidence="2" id="KW-0012">Acyltransferase</keyword>
<proteinExistence type="predicted"/>
<dbReference type="InterPro" id="IPR016181">
    <property type="entry name" value="Acyl_CoA_acyltransferase"/>
</dbReference>
<dbReference type="PANTHER" id="PTHR43877">
    <property type="entry name" value="AMINOALKYLPHOSPHONATE N-ACETYLTRANSFERASE-RELATED-RELATED"/>
    <property type="match status" value="1"/>
</dbReference>
<gene>
    <name evidence="4" type="ORF">C7384_10574</name>
</gene>
<dbReference type="InterPro" id="IPR000182">
    <property type="entry name" value="GNAT_dom"/>
</dbReference>
<keyword evidence="1 4" id="KW-0808">Transferase</keyword>
<dbReference type="OrthoDB" id="948250at2"/>
<comment type="caution">
    <text evidence="4">The sequence shown here is derived from an EMBL/GenBank/DDBJ whole genome shotgun (WGS) entry which is preliminary data.</text>
</comment>
<evidence type="ECO:0000313" key="5">
    <source>
        <dbReference type="Proteomes" id="UP000245433"/>
    </source>
</evidence>
<dbReference type="EMBL" id="QEKT01000005">
    <property type="protein sequence ID" value="PVY84196.1"/>
    <property type="molecule type" value="Genomic_DNA"/>
</dbReference>
<dbReference type="Pfam" id="PF00583">
    <property type="entry name" value="Acetyltransf_1"/>
    <property type="match status" value="1"/>
</dbReference>
<keyword evidence="5" id="KW-1185">Reference proteome</keyword>
<dbReference type="AlphaFoldDB" id="A0A2U1D934"/>
<name>A0A2U1D934_9LACO</name>
<sequence length="157" mass="17449">MTNQDDYSLVTLNAQLAPVASQLINQLQQESDTFTIGSVRDGQKELAEPIDDRPAKTWLILKVDQPIGVASIEQGEIGLAILNKEQGQGIGQMVIQALISWAQQVNLAYLWLDVQEQNAPAVHIYQKLGFEFTGASQQLTLPNQRQVVILRMELPLK</sequence>
<dbReference type="CDD" id="cd04301">
    <property type="entry name" value="NAT_SF"/>
    <property type="match status" value="1"/>
</dbReference>
<feature type="domain" description="N-acetyltransferase" evidence="3">
    <location>
        <begin position="14"/>
        <end position="157"/>
    </location>
</feature>
<evidence type="ECO:0000256" key="2">
    <source>
        <dbReference type="ARBA" id="ARBA00023315"/>
    </source>
</evidence>
<dbReference type="SUPFAM" id="SSF55729">
    <property type="entry name" value="Acyl-CoA N-acyltransferases (Nat)"/>
    <property type="match status" value="1"/>
</dbReference>
<dbReference type="Gene3D" id="3.40.630.30">
    <property type="match status" value="1"/>
</dbReference>
<accession>A0A2U1D934</accession>
<evidence type="ECO:0000256" key="1">
    <source>
        <dbReference type="ARBA" id="ARBA00022679"/>
    </source>
</evidence>
<dbReference type="InterPro" id="IPR050832">
    <property type="entry name" value="Bact_Acetyltransf"/>
</dbReference>
<protein>
    <submittedName>
        <fullName evidence="4">Acetyltransferase (GNAT) family protein</fullName>
    </submittedName>
</protein>
<evidence type="ECO:0000313" key="4">
    <source>
        <dbReference type="EMBL" id="PVY84196.1"/>
    </source>
</evidence>
<reference evidence="4 5" key="1">
    <citation type="submission" date="2018-04" db="EMBL/GenBank/DDBJ databases">
        <title>Genomic Encyclopedia of Type Strains, Phase IV (KMG-IV): sequencing the most valuable type-strain genomes for metagenomic binning, comparative biology and taxonomic classification.</title>
        <authorList>
            <person name="Goeker M."/>
        </authorList>
    </citation>
    <scope>NUCLEOTIDE SEQUENCE [LARGE SCALE GENOMIC DNA]</scope>
    <source>
        <strain evidence="4 5">DSM 28795</strain>
    </source>
</reference>
<organism evidence="4 5">
    <name type="scientific">Convivina intestini</name>
    <dbReference type="NCBI Taxonomy" id="1505726"/>
    <lineage>
        <taxon>Bacteria</taxon>
        <taxon>Bacillati</taxon>
        <taxon>Bacillota</taxon>
        <taxon>Bacilli</taxon>
        <taxon>Lactobacillales</taxon>
        <taxon>Lactobacillaceae</taxon>
        <taxon>Convivina</taxon>
    </lineage>
</organism>